<name>R7YSH5_CONA1</name>
<feature type="compositionally biased region" description="Low complexity" evidence="2">
    <location>
        <begin position="39"/>
        <end position="52"/>
    </location>
</feature>
<keyword evidence="1" id="KW-0175">Coiled coil</keyword>
<dbReference type="AlphaFoldDB" id="R7YSH5"/>
<dbReference type="RefSeq" id="XP_007779898.1">
    <property type="nucleotide sequence ID" value="XM_007781708.1"/>
</dbReference>
<dbReference type="GeneID" id="19901125"/>
<dbReference type="EMBL" id="JH767569">
    <property type="protein sequence ID" value="EON64581.1"/>
    <property type="molecule type" value="Genomic_DNA"/>
</dbReference>
<accession>R7YSH5</accession>
<dbReference type="Proteomes" id="UP000016924">
    <property type="component" value="Unassembled WGS sequence"/>
</dbReference>
<evidence type="ECO:0000313" key="3">
    <source>
        <dbReference type="EMBL" id="EON64581.1"/>
    </source>
</evidence>
<feature type="region of interest" description="Disordered" evidence="2">
    <location>
        <begin position="26"/>
        <end position="58"/>
    </location>
</feature>
<evidence type="ECO:0000256" key="1">
    <source>
        <dbReference type="SAM" id="Coils"/>
    </source>
</evidence>
<dbReference type="HOGENOM" id="CLU_906179_0_0_1"/>
<proteinExistence type="predicted"/>
<keyword evidence="4" id="KW-1185">Reference proteome</keyword>
<sequence length="307" mass="33832">MSAANFPSVRQVEEFIARSIEVPGSSMHALPTHGGTHESISAAKTTSGTGTADGRKADHHEKWGSRLLFDNLTEANQKLERQNKEYARANQELRRLVGQLLAERNQAQAAIASLQQIGGNCIEVARRFKTQEQELKLLRAECADNDAVNKSLEDCNLELCETYRQLKQQLVTREVEVEMLLTTNARIASSAFGMNVTFAQMQSSSEAVDTRANHLQGCVAGLERARKLDQIRLRAVEAVASQAFARNKILNAQLQELTDDQAARKDSCGEGFSVVSHPQDVDSSDEFTLVDRDESDSGNEYCGMCIG</sequence>
<reference evidence="4" key="1">
    <citation type="submission" date="2012-06" db="EMBL/GenBank/DDBJ databases">
        <title>The genome sequence of Coniosporium apollinis CBS 100218.</title>
        <authorList>
            <consortium name="The Broad Institute Genome Sequencing Platform"/>
            <person name="Cuomo C."/>
            <person name="Gorbushina A."/>
            <person name="Noack S."/>
            <person name="Walker B."/>
            <person name="Young S.K."/>
            <person name="Zeng Q."/>
            <person name="Gargeya S."/>
            <person name="Fitzgerald M."/>
            <person name="Haas B."/>
            <person name="Abouelleil A."/>
            <person name="Alvarado L."/>
            <person name="Arachchi H.M."/>
            <person name="Berlin A.M."/>
            <person name="Chapman S.B."/>
            <person name="Goldberg J."/>
            <person name="Griggs A."/>
            <person name="Gujja S."/>
            <person name="Hansen M."/>
            <person name="Howarth C."/>
            <person name="Imamovic A."/>
            <person name="Larimer J."/>
            <person name="McCowan C."/>
            <person name="Montmayeur A."/>
            <person name="Murphy C."/>
            <person name="Neiman D."/>
            <person name="Pearson M."/>
            <person name="Priest M."/>
            <person name="Roberts A."/>
            <person name="Saif S."/>
            <person name="Shea T."/>
            <person name="Sisk P."/>
            <person name="Sykes S."/>
            <person name="Wortman J."/>
            <person name="Nusbaum C."/>
            <person name="Birren B."/>
        </authorList>
    </citation>
    <scope>NUCLEOTIDE SEQUENCE [LARGE SCALE GENOMIC DNA]</scope>
    <source>
        <strain evidence="4">CBS 100218</strain>
    </source>
</reference>
<feature type="coiled-coil region" evidence="1">
    <location>
        <begin position="65"/>
        <end position="117"/>
    </location>
</feature>
<organism evidence="3 4">
    <name type="scientific">Coniosporium apollinis (strain CBS 100218)</name>
    <name type="common">Rock-inhabiting black yeast</name>
    <dbReference type="NCBI Taxonomy" id="1168221"/>
    <lineage>
        <taxon>Eukaryota</taxon>
        <taxon>Fungi</taxon>
        <taxon>Dikarya</taxon>
        <taxon>Ascomycota</taxon>
        <taxon>Pezizomycotina</taxon>
        <taxon>Dothideomycetes</taxon>
        <taxon>Dothideomycetes incertae sedis</taxon>
        <taxon>Coniosporium</taxon>
    </lineage>
</organism>
<protein>
    <submittedName>
        <fullName evidence="3">Uncharacterized protein</fullName>
    </submittedName>
</protein>
<gene>
    <name evidence="3" type="ORF">W97_03814</name>
</gene>
<evidence type="ECO:0000256" key="2">
    <source>
        <dbReference type="SAM" id="MobiDB-lite"/>
    </source>
</evidence>
<evidence type="ECO:0000313" key="4">
    <source>
        <dbReference type="Proteomes" id="UP000016924"/>
    </source>
</evidence>